<reference evidence="2" key="1">
    <citation type="journal article" date="2023" name="Mol. Biol. Evol.">
        <title>Third-Generation Sequencing Reveals the Adaptive Role of the Epigenome in Three Deep-Sea Polychaetes.</title>
        <authorList>
            <person name="Perez M."/>
            <person name="Aroh O."/>
            <person name="Sun Y."/>
            <person name="Lan Y."/>
            <person name="Juniper S.K."/>
            <person name="Young C.R."/>
            <person name="Angers B."/>
            <person name="Qian P.Y."/>
        </authorList>
    </citation>
    <scope>NUCLEOTIDE SEQUENCE</scope>
    <source>
        <strain evidence="2">P08H-3</strain>
    </source>
</reference>
<feature type="compositionally biased region" description="Polar residues" evidence="1">
    <location>
        <begin position="73"/>
        <end position="83"/>
    </location>
</feature>
<name>A0AAD9ITQ8_9ANNE</name>
<gene>
    <name evidence="2" type="ORF">LSH36_1377g00043</name>
</gene>
<dbReference type="Proteomes" id="UP001208570">
    <property type="component" value="Unassembled WGS sequence"/>
</dbReference>
<accession>A0AAD9ITQ8</accession>
<evidence type="ECO:0000313" key="3">
    <source>
        <dbReference type="Proteomes" id="UP001208570"/>
    </source>
</evidence>
<feature type="compositionally biased region" description="Polar residues" evidence="1">
    <location>
        <begin position="212"/>
        <end position="225"/>
    </location>
</feature>
<feature type="compositionally biased region" description="Polar residues" evidence="1">
    <location>
        <begin position="91"/>
        <end position="100"/>
    </location>
</feature>
<dbReference type="EMBL" id="JAODUP010001377">
    <property type="protein sequence ID" value="KAK2140372.1"/>
    <property type="molecule type" value="Genomic_DNA"/>
</dbReference>
<evidence type="ECO:0000313" key="2">
    <source>
        <dbReference type="EMBL" id="KAK2140372.1"/>
    </source>
</evidence>
<feature type="region of interest" description="Disordered" evidence="1">
    <location>
        <begin position="51"/>
        <end position="279"/>
    </location>
</feature>
<organism evidence="2 3">
    <name type="scientific">Paralvinella palmiformis</name>
    <dbReference type="NCBI Taxonomy" id="53620"/>
    <lineage>
        <taxon>Eukaryota</taxon>
        <taxon>Metazoa</taxon>
        <taxon>Spiralia</taxon>
        <taxon>Lophotrochozoa</taxon>
        <taxon>Annelida</taxon>
        <taxon>Polychaeta</taxon>
        <taxon>Sedentaria</taxon>
        <taxon>Canalipalpata</taxon>
        <taxon>Terebellida</taxon>
        <taxon>Terebelliformia</taxon>
        <taxon>Alvinellidae</taxon>
        <taxon>Paralvinella</taxon>
    </lineage>
</organism>
<feature type="compositionally biased region" description="Polar residues" evidence="1">
    <location>
        <begin position="267"/>
        <end position="278"/>
    </location>
</feature>
<feature type="region of interest" description="Disordered" evidence="1">
    <location>
        <begin position="406"/>
        <end position="436"/>
    </location>
</feature>
<protein>
    <submittedName>
        <fullName evidence="2">Uncharacterized protein</fullName>
    </submittedName>
</protein>
<sequence length="457" mass="51917">MASTQSRNHADARWHPRCPTLVSYHFEEELPDENRIIISVDLLRELTSIAPGIFGKPTSSGRIKRPRRPQPVHGQQQYTASRNLHTERHTTATTPDSGQRSAREERSRIAFDLRSRFTPESGEQLSEEQLDEERVVQELGRQEAPEEIKPDNGRRNEDDISNKDGRVTFEEDVRPISQDETRIRRADHQQEKRAAVPKSSHSKPLLRRPILTNGNKVYRTTSSQSLEHRSRFNNRKQLHPAADESRDQGHDRRKSKNTVGRKPQATRPGNTAITQPSPHNDYIGIIGAEVMRLPVNRPLWLPKVSGSTCVLHEKDPVYEAWQSPSARLSPRSKTAFGRRLHPEDIRNQTPIRERGFDPEQFASNRTRLYSKLAADQRVLTGTGKTREDESCRPISALVGMRRKCSTSGLDVDNNTTRNTDPTPRGANGRDDLLPARAASPTQYVITWLNETISTTDD</sequence>
<feature type="compositionally biased region" description="Basic and acidic residues" evidence="1">
    <location>
        <begin position="101"/>
        <end position="117"/>
    </location>
</feature>
<comment type="caution">
    <text evidence="2">The sequence shown here is derived from an EMBL/GenBank/DDBJ whole genome shotgun (WGS) entry which is preliminary data.</text>
</comment>
<feature type="compositionally biased region" description="Low complexity" evidence="1">
    <location>
        <begin position="412"/>
        <end position="424"/>
    </location>
</feature>
<evidence type="ECO:0000256" key="1">
    <source>
        <dbReference type="SAM" id="MobiDB-lite"/>
    </source>
</evidence>
<feature type="compositionally biased region" description="Basic and acidic residues" evidence="1">
    <location>
        <begin position="132"/>
        <end position="194"/>
    </location>
</feature>
<dbReference type="AlphaFoldDB" id="A0AAD9ITQ8"/>
<keyword evidence="3" id="KW-1185">Reference proteome</keyword>
<proteinExistence type="predicted"/>
<feature type="compositionally biased region" description="Basic and acidic residues" evidence="1">
    <location>
        <begin position="241"/>
        <end position="250"/>
    </location>
</feature>